<evidence type="ECO:0000256" key="3">
    <source>
        <dbReference type="ARBA" id="ARBA00023163"/>
    </source>
</evidence>
<accession>A0ABV2Z2E8</accession>
<keyword evidence="2 4" id="KW-0238">DNA-binding</keyword>
<dbReference type="RefSeq" id="WP_051739681.1">
    <property type="nucleotide sequence ID" value="NZ_JBEZVI010000015.1"/>
</dbReference>
<dbReference type="PRINTS" id="PR00455">
    <property type="entry name" value="HTHTETR"/>
</dbReference>
<evidence type="ECO:0000256" key="4">
    <source>
        <dbReference type="PROSITE-ProRule" id="PRU00335"/>
    </source>
</evidence>
<feature type="compositionally biased region" description="Basic and acidic residues" evidence="5">
    <location>
        <begin position="12"/>
        <end position="22"/>
    </location>
</feature>
<dbReference type="InterPro" id="IPR009057">
    <property type="entry name" value="Homeodomain-like_sf"/>
</dbReference>
<dbReference type="InterPro" id="IPR036271">
    <property type="entry name" value="Tet_transcr_reg_TetR-rel_C_sf"/>
</dbReference>
<keyword evidence="3" id="KW-0804">Transcription</keyword>
<sequence>MSATTSEEPDEPTDRRTRRRDATRERLLTAALELFAAKGYAATTYDHIAERADVGRQTAFNHFRRKEDFVITWVRRRHELLDRRDAADAVDATEPGPAIETLADELRTLADLNERDYALAKELHDSGVLHGAIDLGATPRAFVAAVDRGRHNGEIRADLDAQTIADLLFDGYVTALSRWLQSDRGFPLAEALLTRLDVLATGFTTRGVPD</sequence>
<dbReference type="SUPFAM" id="SSF46689">
    <property type="entry name" value="Homeodomain-like"/>
    <property type="match status" value="1"/>
</dbReference>
<keyword evidence="1" id="KW-0805">Transcription regulation</keyword>
<keyword evidence="8" id="KW-1185">Reference proteome</keyword>
<reference evidence="7 8" key="1">
    <citation type="submission" date="2024-06" db="EMBL/GenBank/DDBJ databases">
        <title>The Natural Products Discovery Center: Release of the First 8490 Sequenced Strains for Exploring Actinobacteria Biosynthetic Diversity.</title>
        <authorList>
            <person name="Kalkreuter E."/>
            <person name="Kautsar S.A."/>
            <person name="Yang D."/>
            <person name="Bader C.D."/>
            <person name="Teijaro C.N."/>
            <person name="Fluegel L."/>
            <person name="Davis C.M."/>
            <person name="Simpson J.R."/>
            <person name="Lauterbach L."/>
            <person name="Steele A.D."/>
            <person name="Gui C."/>
            <person name="Meng S."/>
            <person name="Li G."/>
            <person name="Viehrig K."/>
            <person name="Ye F."/>
            <person name="Su P."/>
            <person name="Kiefer A.F."/>
            <person name="Nichols A."/>
            <person name="Cepeda A.J."/>
            <person name="Yan W."/>
            <person name="Fan B."/>
            <person name="Jiang Y."/>
            <person name="Adhikari A."/>
            <person name="Zheng C.-J."/>
            <person name="Schuster L."/>
            <person name="Cowan T.M."/>
            <person name="Smanski M.J."/>
            <person name="Chevrette M.G."/>
            <person name="De Carvalho L.P.S."/>
            <person name="Shen B."/>
        </authorList>
    </citation>
    <scope>NUCLEOTIDE SEQUENCE [LARGE SCALE GENOMIC DNA]</scope>
    <source>
        <strain evidence="7 8">NPDC033039</strain>
    </source>
</reference>
<name>A0ABV2Z2E8_9ACTN</name>
<evidence type="ECO:0000256" key="2">
    <source>
        <dbReference type="ARBA" id="ARBA00023125"/>
    </source>
</evidence>
<gene>
    <name evidence="7" type="ORF">AB0E61_18910</name>
</gene>
<dbReference type="Pfam" id="PF00440">
    <property type="entry name" value="TetR_N"/>
    <property type="match status" value="1"/>
</dbReference>
<evidence type="ECO:0000313" key="8">
    <source>
        <dbReference type="Proteomes" id="UP001550853"/>
    </source>
</evidence>
<dbReference type="InterPro" id="IPR001647">
    <property type="entry name" value="HTH_TetR"/>
</dbReference>
<evidence type="ECO:0000256" key="1">
    <source>
        <dbReference type="ARBA" id="ARBA00023015"/>
    </source>
</evidence>
<comment type="caution">
    <text evidence="7">The sequence shown here is derived from an EMBL/GenBank/DDBJ whole genome shotgun (WGS) entry which is preliminary data.</text>
</comment>
<feature type="DNA-binding region" description="H-T-H motif" evidence="4">
    <location>
        <begin position="44"/>
        <end position="63"/>
    </location>
</feature>
<proteinExistence type="predicted"/>
<feature type="domain" description="HTH tetR-type" evidence="6">
    <location>
        <begin position="21"/>
        <end position="81"/>
    </location>
</feature>
<evidence type="ECO:0000313" key="7">
    <source>
        <dbReference type="EMBL" id="MEU3712152.1"/>
    </source>
</evidence>
<dbReference type="SUPFAM" id="SSF48498">
    <property type="entry name" value="Tetracyclin repressor-like, C-terminal domain"/>
    <property type="match status" value="1"/>
</dbReference>
<dbReference type="PANTHER" id="PTHR30055:SF238">
    <property type="entry name" value="MYCOFACTOCIN BIOSYNTHESIS TRANSCRIPTIONAL REGULATOR MFTR-RELATED"/>
    <property type="match status" value="1"/>
</dbReference>
<dbReference type="Proteomes" id="UP001550853">
    <property type="component" value="Unassembled WGS sequence"/>
</dbReference>
<dbReference type="EMBL" id="JBEZVI010000015">
    <property type="protein sequence ID" value="MEU3712152.1"/>
    <property type="molecule type" value="Genomic_DNA"/>
</dbReference>
<dbReference type="PROSITE" id="PS50977">
    <property type="entry name" value="HTH_TETR_2"/>
    <property type="match status" value="1"/>
</dbReference>
<evidence type="ECO:0000259" key="6">
    <source>
        <dbReference type="PROSITE" id="PS50977"/>
    </source>
</evidence>
<dbReference type="InterPro" id="IPR050109">
    <property type="entry name" value="HTH-type_TetR-like_transc_reg"/>
</dbReference>
<dbReference type="PANTHER" id="PTHR30055">
    <property type="entry name" value="HTH-TYPE TRANSCRIPTIONAL REGULATOR RUTR"/>
    <property type="match status" value="1"/>
</dbReference>
<organism evidence="7 8">
    <name type="scientific">Streptomyces catenulae</name>
    <dbReference type="NCBI Taxonomy" id="66875"/>
    <lineage>
        <taxon>Bacteria</taxon>
        <taxon>Bacillati</taxon>
        <taxon>Actinomycetota</taxon>
        <taxon>Actinomycetes</taxon>
        <taxon>Kitasatosporales</taxon>
        <taxon>Streptomycetaceae</taxon>
        <taxon>Streptomyces</taxon>
    </lineage>
</organism>
<evidence type="ECO:0000256" key="5">
    <source>
        <dbReference type="SAM" id="MobiDB-lite"/>
    </source>
</evidence>
<feature type="region of interest" description="Disordered" evidence="5">
    <location>
        <begin position="1"/>
        <end position="22"/>
    </location>
</feature>
<dbReference type="Gene3D" id="1.10.357.10">
    <property type="entry name" value="Tetracycline Repressor, domain 2"/>
    <property type="match status" value="1"/>
</dbReference>
<protein>
    <submittedName>
        <fullName evidence="7">Helix-turn-helix domain-containing protein</fullName>
    </submittedName>
</protein>